<dbReference type="Gene3D" id="3.40.630.30">
    <property type="match status" value="1"/>
</dbReference>
<dbReference type="SUPFAM" id="SSF46785">
    <property type="entry name" value="Winged helix' DNA-binding domain"/>
    <property type="match status" value="1"/>
</dbReference>
<feature type="domain" description="N-acetyltransferase" evidence="3">
    <location>
        <begin position="154"/>
        <end position="307"/>
    </location>
</feature>
<evidence type="ECO:0000259" key="3">
    <source>
        <dbReference type="PROSITE" id="PS51186"/>
    </source>
</evidence>
<dbReference type="Pfam" id="PF12802">
    <property type="entry name" value="MarR_2"/>
    <property type="match status" value="1"/>
</dbReference>
<dbReference type="EMBL" id="JAGGJU010000019">
    <property type="protein sequence ID" value="MBP1853477.1"/>
    <property type="molecule type" value="Genomic_DNA"/>
</dbReference>
<dbReference type="InterPro" id="IPR036390">
    <property type="entry name" value="WH_DNA-bd_sf"/>
</dbReference>
<comment type="caution">
    <text evidence="4">The sequence shown here is derived from an EMBL/GenBank/DDBJ whole genome shotgun (WGS) entry which is preliminary data.</text>
</comment>
<evidence type="ECO:0000313" key="5">
    <source>
        <dbReference type="Proteomes" id="UP000759443"/>
    </source>
</evidence>
<dbReference type="InterPro" id="IPR050769">
    <property type="entry name" value="NAT_camello-type"/>
</dbReference>
<dbReference type="Proteomes" id="UP000759443">
    <property type="component" value="Unassembled WGS sequence"/>
</dbReference>
<dbReference type="InterPro" id="IPR036388">
    <property type="entry name" value="WH-like_DNA-bd_sf"/>
</dbReference>
<dbReference type="Gene3D" id="1.10.10.10">
    <property type="entry name" value="Winged helix-like DNA-binding domain superfamily/Winged helix DNA-binding domain"/>
    <property type="match status" value="1"/>
</dbReference>
<dbReference type="CDD" id="cd04301">
    <property type="entry name" value="NAT_SF"/>
    <property type="match status" value="1"/>
</dbReference>
<gene>
    <name evidence="4" type="ORF">J2Z17_004938</name>
</gene>
<name>A0ABS4E6A3_9HYPH</name>
<dbReference type="PANTHER" id="PTHR13947:SF37">
    <property type="entry name" value="LD18367P"/>
    <property type="match status" value="1"/>
</dbReference>
<evidence type="ECO:0000313" key="4">
    <source>
        <dbReference type="EMBL" id="MBP1853477.1"/>
    </source>
</evidence>
<reference evidence="4 5" key="1">
    <citation type="submission" date="2021-03" db="EMBL/GenBank/DDBJ databases">
        <title>Genomic Encyclopedia of Type Strains, Phase IV (KMG-IV): sequencing the most valuable type-strain genomes for metagenomic binning, comparative biology and taxonomic classification.</title>
        <authorList>
            <person name="Goeker M."/>
        </authorList>
    </citation>
    <scope>NUCLEOTIDE SEQUENCE [LARGE SCALE GENOMIC DNA]</scope>
    <source>
        <strain evidence="4 5">DSM 21600</strain>
    </source>
</reference>
<dbReference type="InterPro" id="IPR016181">
    <property type="entry name" value="Acyl_CoA_acyltransferase"/>
</dbReference>
<feature type="domain" description="HTH marR-type" evidence="2">
    <location>
        <begin position="4"/>
        <end position="143"/>
    </location>
</feature>
<dbReference type="PANTHER" id="PTHR13947">
    <property type="entry name" value="GNAT FAMILY N-ACETYLTRANSFERASE"/>
    <property type="match status" value="1"/>
</dbReference>
<dbReference type="SUPFAM" id="SSF55729">
    <property type="entry name" value="Acyl-CoA N-acyltransferases (Nat)"/>
    <property type="match status" value="1"/>
</dbReference>
<evidence type="ECO:0000256" key="1">
    <source>
        <dbReference type="ARBA" id="ARBA00022679"/>
    </source>
</evidence>
<protein>
    <submittedName>
        <fullName evidence="4">DNA-binding MarR family transcriptional regulator/GNAT superfamily N-acetyltransferase</fullName>
    </submittedName>
</protein>
<sequence>MAESVMPERAMLEAVRAFNRFYTNRLGVLARDYLETPYSLTEARVLYELGARPQLSASTLIGELGVDAAYLSRILRKFRNDGLVETRPDPADKRSQILQLTEAGRHVHTDLARRARRQIEGEIEHLGSDARLHLLQAMRDIETLLAPASPAPLILLRPHRVGDIGWLVEAQAAAYAREYGWNAKFEALIAEVAGQFLASFNPAREHCWIAEQNGARLGCVMVADGGGAEARLRLLYLEPAARGQKLGRRLVEECIRFARQAGYSTLTLWTNDVLTAALRIYQTAGFRLVKQEAHALFGPPCMGQTWVLDL</sequence>
<accession>A0ABS4E6A3</accession>
<keyword evidence="5" id="KW-1185">Reference proteome</keyword>
<proteinExistence type="predicted"/>
<organism evidence="4 5">
    <name type="scientific">Rhizobium halophytocola</name>
    <dbReference type="NCBI Taxonomy" id="735519"/>
    <lineage>
        <taxon>Bacteria</taxon>
        <taxon>Pseudomonadati</taxon>
        <taxon>Pseudomonadota</taxon>
        <taxon>Alphaproteobacteria</taxon>
        <taxon>Hyphomicrobiales</taxon>
        <taxon>Rhizobiaceae</taxon>
        <taxon>Rhizobium/Agrobacterium group</taxon>
        <taxon>Rhizobium</taxon>
    </lineage>
</organism>
<dbReference type="PROSITE" id="PS51186">
    <property type="entry name" value="GNAT"/>
    <property type="match status" value="1"/>
</dbReference>
<dbReference type="Pfam" id="PF00583">
    <property type="entry name" value="Acetyltransf_1"/>
    <property type="match status" value="1"/>
</dbReference>
<keyword evidence="4" id="KW-0238">DNA-binding</keyword>
<dbReference type="InterPro" id="IPR000835">
    <property type="entry name" value="HTH_MarR-typ"/>
</dbReference>
<keyword evidence="1" id="KW-0808">Transferase</keyword>
<dbReference type="SMART" id="SM00347">
    <property type="entry name" value="HTH_MARR"/>
    <property type="match status" value="1"/>
</dbReference>
<evidence type="ECO:0000259" key="2">
    <source>
        <dbReference type="PROSITE" id="PS50995"/>
    </source>
</evidence>
<dbReference type="InterPro" id="IPR000182">
    <property type="entry name" value="GNAT_dom"/>
</dbReference>
<dbReference type="GO" id="GO:0003677">
    <property type="term" value="F:DNA binding"/>
    <property type="evidence" value="ECO:0007669"/>
    <property type="project" value="UniProtKB-KW"/>
</dbReference>
<dbReference type="PROSITE" id="PS50995">
    <property type="entry name" value="HTH_MARR_2"/>
    <property type="match status" value="1"/>
</dbReference>